<dbReference type="VEuPathDB" id="FungiDB:AB675_4035"/>
<feature type="transmembrane region" description="Helical" evidence="1">
    <location>
        <begin position="135"/>
        <end position="158"/>
    </location>
</feature>
<dbReference type="Proteomes" id="UP000038010">
    <property type="component" value="Unassembled WGS sequence"/>
</dbReference>
<dbReference type="AlphaFoldDB" id="A0A0N1H104"/>
<proteinExistence type="predicted"/>
<protein>
    <recommendedName>
        <fullName evidence="4">Mid2 domain-containing protein</fullName>
    </recommendedName>
</protein>
<dbReference type="GeneID" id="28736023"/>
<dbReference type="RefSeq" id="XP_017997576.1">
    <property type="nucleotide sequence ID" value="XM_018144143.1"/>
</dbReference>
<dbReference type="EMBL" id="LFJN01000023">
    <property type="protein sequence ID" value="KPI37613.1"/>
    <property type="molecule type" value="Genomic_DNA"/>
</dbReference>
<reference evidence="2 3" key="1">
    <citation type="submission" date="2015-06" db="EMBL/GenBank/DDBJ databases">
        <title>Draft genome of the ant-associated black yeast Phialophora attae CBS 131958.</title>
        <authorList>
            <person name="Moreno L.F."/>
            <person name="Stielow B.J."/>
            <person name="de Hoog S."/>
            <person name="Vicente V.A."/>
            <person name="Weiss V.A."/>
            <person name="de Vries M."/>
            <person name="Cruz L.M."/>
            <person name="Souza E.M."/>
        </authorList>
    </citation>
    <scope>NUCLEOTIDE SEQUENCE [LARGE SCALE GENOMIC DNA]</scope>
    <source>
        <strain evidence="2 3">CBS 131958</strain>
    </source>
</reference>
<comment type="caution">
    <text evidence="2">The sequence shown here is derived from an EMBL/GenBank/DDBJ whole genome shotgun (WGS) entry which is preliminary data.</text>
</comment>
<name>A0A0N1H104_9EURO</name>
<dbReference type="OrthoDB" id="3689214at2759"/>
<accession>A0A0N1H104</accession>
<evidence type="ECO:0000256" key="1">
    <source>
        <dbReference type="SAM" id="Phobius"/>
    </source>
</evidence>
<organism evidence="2 3">
    <name type="scientific">Cyphellophora attinorum</name>
    <dbReference type="NCBI Taxonomy" id="1664694"/>
    <lineage>
        <taxon>Eukaryota</taxon>
        <taxon>Fungi</taxon>
        <taxon>Dikarya</taxon>
        <taxon>Ascomycota</taxon>
        <taxon>Pezizomycotina</taxon>
        <taxon>Eurotiomycetes</taxon>
        <taxon>Chaetothyriomycetidae</taxon>
        <taxon>Chaetothyriales</taxon>
        <taxon>Cyphellophoraceae</taxon>
        <taxon>Cyphellophora</taxon>
    </lineage>
</organism>
<keyword evidence="3" id="KW-1185">Reference proteome</keyword>
<dbReference type="STRING" id="1664694.A0A0N1H104"/>
<evidence type="ECO:0008006" key="4">
    <source>
        <dbReference type="Google" id="ProtNLM"/>
    </source>
</evidence>
<sequence length="227" mass="23961">MQGGPDDLWIAGSDDQYHNRIASNQIIAEDGSITYKIAMGNEAISANADGSWGLFFIPTGAQFDKSAESTYNAGPRFQLFKAGDPIPNSEVSATSTTTSAAFSPTATSVVVSPTNASQPTSNASADNSPGLSRGVLTGIAIGGIVGVCAMLGLLFWALRLRRKVKAANNHRSSGIIPPSGIMPEKNEPRSPGIRTVSGLHEAHGDRHQPIEMEAKRKSMYHVHEMAG</sequence>
<keyword evidence="1" id="KW-1133">Transmembrane helix</keyword>
<keyword evidence="1" id="KW-0812">Transmembrane</keyword>
<evidence type="ECO:0000313" key="3">
    <source>
        <dbReference type="Proteomes" id="UP000038010"/>
    </source>
</evidence>
<gene>
    <name evidence="2" type="ORF">AB675_4035</name>
</gene>
<evidence type="ECO:0000313" key="2">
    <source>
        <dbReference type="EMBL" id="KPI37613.1"/>
    </source>
</evidence>
<keyword evidence="1" id="KW-0472">Membrane</keyword>